<comment type="caution">
    <text evidence="6">The sequence shown here is derived from an EMBL/GenBank/DDBJ whole genome shotgun (WGS) entry which is preliminary data.</text>
</comment>
<dbReference type="InterPro" id="IPR016084">
    <property type="entry name" value="Haem_Oase-like_multi-hlx"/>
</dbReference>
<evidence type="ECO:0000259" key="5">
    <source>
        <dbReference type="Pfam" id="PF03070"/>
    </source>
</evidence>
<evidence type="ECO:0000256" key="3">
    <source>
        <dbReference type="PIRSR" id="PIRSR003170-1"/>
    </source>
</evidence>
<evidence type="ECO:0000256" key="2">
    <source>
        <dbReference type="PIRNR" id="PIRNR003170"/>
    </source>
</evidence>
<dbReference type="InterPro" id="IPR026285">
    <property type="entry name" value="TenA_E"/>
</dbReference>
<feature type="binding site" evidence="4">
    <location>
        <position position="120"/>
    </location>
    <ligand>
        <name>substrate</name>
    </ligand>
</feature>
<dbReference type="UniPathway" id="UPA00060"/>
<evidence type="ECO:0000256" key="4">
    <source>
        <dbReference type="PIRSR" id="PIRSR003170-2"/>
    </source>
</evidence>
<dbReference type="GO" id="GO:0050334">
    <property type="term" value="F:thiaminase activity"/>
    <property type="evidence" value="ECO:0007669"/>
    <property type="project" value="UniProtKB-UniRule"/>
</dbReference>
<dbReference type="GO" id="GO:0009228">
    <property type="term" value="P:thiamine biosynthetic process"/>
    <property type="evidence" value="ECO:0007669"/>
    <property type="project" value="UniProtKB-KW"/>
</dbReference>
<dbReference type="RefSeq" id="WP_064283717.1">
    <property type="nucleotide sequence ID" value="NZ_LWCS01000043.1"/>
</dbReference>
<dbReference type="CDD" id="cd19357">
    <property type="entry name" value="TenA_E_At3g16990-like"/>
    <property type="match status" value="1"/>
</dbReference>
<dbReference type="EC" id="3.5.99.2" evidence="2"/>
<evidence type="ECO:0000313" key="6">
    <source>
        <dbReference type="EMBL" id="OAN34445.1"/>
    </source>
</evidence>
<feature type="active site" description="Proton donor" evidence="3">
    <location>
        <position position="176"/>
    </location>
</feature>
<organism evidence="6 7">
    <name type="scientific">Mycolicibacterium iranicum</name>
    <name type="common">Mycobacterium iranicum</name>
    <dbReference type="NCBI Taxonomy" id="912594"/>
    <lineage>
        <taxon>Bacteria</taxon>
        <taxon>Bacillati</taxon>
        <taxon>Actinomycetota</taxon>
        <taxon>Actinomycetes</taxon>
        <taxon>Mycobacteriales</taxon>
        <taxon>Mycobacteriaceae</taxon>
        <taxon>Mycolicibacterium</taxon>
    </lineage>
</organism>
<comment type="catalytic activity">
    <reaction evidence="2">
        <text>4-amino-5-aminomethyl-2-methylpyrimidine + H2O = 4-amino-5-hydroxymethyl-2-methylpyrimidine + NH4(+)</text>
        <dbReference type="Rhea" id="RHEA:31799"/>
        <dbReference type="ChEBI" id="CHEBI:15377"/>
        <dbReference type="ChEBI" id="CHEBI:16892"/>
        <dbReference type="ChEBI" id="CHEBI:28938"/>
        <dbReference type="ChEBI" id="CHEBI:63416"/>
        <dbReference type="EC" id="3.5.99.2"/>
    </reaction>
</comment>
<dbReference type="Pfam" id="PF03070">
    <property type="entry name" value="TENA_THI-4"/>
    <property type="match status" value="1"/>
</dbReference>
<evidence type="ECO:0000313" key="7">
    <source>
        <dbReference type="Proteomes" id="UP000078396"/>
    </source>
</evidence>
<comment type="catalytic activity">
    <reaction evidence="2">
        <text>thiamine + H2O = 5-(2-hydroxyethyl)-4-methylthiazole + 4-amino-5-hydroxymethyl-2-methylpyrimidine + H(+)</text>
        <dbReference type="Rhea" id="RHEA:17509"/>
        <dbReference type="ChEBI" id="CHEBI:15377"/>
        <dbReference type="ChEBI" id="CHEBI:15378"/>
        <dbReference type="ChEBI" id="CHEBI:16892"/>
        <dbReference type="ChEBI" id="CHEBI:17957"/>
        <dbReference type="ChEBI" id="CHEBI:18385"/>
        <dbReference type="EC" id="3.5.99.2"/>
    </reaction>
</comment>
<dbReference type="InterPro" id="IPR004305">
    <property type="entry name" value="Thiaminase-2/PQQC"/>
</dbReference>
<dbReference type="PANTHER" id="PTHR43198">
    <property type="entry name" value="BIFUNCTIONAL TH2 PROTEIN"/>
    <property type="match status" value="1"/>
</dbReference>
<sequence length="188" mass="20721">MLDDLWAAATRHQFLHSVREGTIAPSAFHRWLAQDAVFVADLLAFQARLLARAHRDAQSTLAAGCVALVAELDWFDEQAAVADIDMNQAPLPATLAYRDLLARLDGEDFPTAITALWVIEEVYLRAWTTAASDSSPYREFVEHWTDPGFAAYVQALRNLAAPAAHEQVTAEILSHEIAFWDMASADAG</sequence>
<reference evidence="6 7" key="1">
    <citation type="submission" date="2016-04" db="EMBL/GenBank/DDBJ databases">
        <title>Draft Genome Sequences of Staphylococcus capitis Strain H36, S. capitis Strain H65, S. cohnii Strain H62, S. hominis Strain H69, Mycobacterium iranicum Strain H39, Plantibacter sp. Strain H53, Pseudomonas oryzihabitans Strain H72, and Microbacterium sp. Strain H83, isolated from residential settings.</title>
        <authorList>
            <person name="Lymperopoulou D."/>
            <person name="Adams R.I."/>
            <person name="Lindow S."/>
            <person name="Coil D.A."/>
            <person name="Jospin G."/>
            <person name="Eisen J.A."/>
        </authorList>
    </citation>
    <scope>NUCLEOTIDE SEQUENCE [LARGE SCALE GENOMIC DNA]</scope>
    <source>
        <strain evidence="6 7">H39</strain>
    </source>
</reference>
<dbReference type="GO" id="GO:0005829">
    <property type="term" value="C:cytosol"/>
    <property type="evidence" value="ECO:0007669"/>
    <property type="project" value="TreeGrafter"/>
</dbReference>
<dbReference type="PIRSF" id="PIRSF003170">
    <property type="entry name" value="Pet18p"/>
    <property type="match status" value="1"/>
</dbReference>
<comment type="pathway">
    <text evidence="1 2">Cofactor biosynthesis; thiamine diphosphate biosynthesis.</text>
</comment>
<dbReference type="Gene3D" id="1.20.910.10">
    <property type="entry name" value="Heme oxygenase-like"/>
    <property type="match status" value="1"/>
</dbReference>
<name>A0A178LPB0_MYCIR</name>
<dbReference type="OrthoDB" id="517083at2"/>
<dbReference type="AlphaFoldDB" id="A0A178LPB0"/>
<dbReference type="SUPFAM" id="SSF48613">
    <property type="entry name" value="Heme oxygenase-like"/>
    <property type="match status" value="1"/>
</dbReference>
<evidence type="ECO:0000256" key="1">
    <source>
        <dbReference type="ARBA" id="ARBA00004948"/>
    </source>
</evidence>
<comment type="function">
    <text evidence="2">Catalyzes an amino-pyrimidine hydrolysis reaction at the C5' of the pyrimidine moiety of thiamine compounds, a reaction that is part of a thiamine salvage pathway. Thus, catalyzes the conversion of 4-amino-5-aminomethyl-2-methylpyrimidine to 4-amino-5-hydroxymethyl-2-methylpyrimidine (HMP).</text>
</comment>
<feature type="domain" description="Thiaminase-2/PQQC" evidence="5">
    <location>
        <begin position="2"/>
        <end position="184"/>
    </location>
</feature>
<feature type="binding site" evidence="4">
    <location>
        <position position="35"/>
    </location>
    <ligand>
        <name>substrate</name>
    </ligand>
</feature>
<comment type="similarity">
    <text evidence="2">Belongs to the TenA family.</text>
</comment>
<dbReference type="Proteomes" id="UP000078396">
    <property type="component" value="Unassembled WGS sequence"/>
</dbReference>
<keyword evidence="2" id="KW-0378">Hydrolase</keyword>
<protein>
    <recommendedName>
        <fullName evidence="2">Aminopyrimidine aminohydrolase</fullName>
        <ecNumber evidence="2">3.5.99.2</ecNumber>
    </recommendedName>
</protein>
<dbReference type="PANTHER" id="PTHR43198:SF5">
    <property type="entry name" value="BIFUNCTIONAL TENA-E PROTEIN"/>
    <property type="match status" value="1"/>
</dbReference>
<dbReference type="EMBL" id="LWCS01000043">
    <property type="protein sequence ID" value="OAN34445.1"/>
    <property type="molecule type" value="Genomic_DNA"/>
</dbReference>
<dbReference type="InterPro" id="IPR050967">
    <property type="entry name" value="Thiamine_Salvage_TenA"/>
</dbReference>
<gene>
    <name evidence="6" type="ORF">A4X20_06995</name>
</gene>
<feature type="binding site" evidence="4">
    <location>
        <position position="71"/>
    </location>
    <ligand>
        <name>substrate</name>
    </ligand>
</feature>
<accession>A0A178LPB0</accession>
<dbReference type="GO" id="GO:0009229">
    <property type="term" value="P:thiamine diphosphate biosynthetic process"/>
    <property type="evidence" value="ECO:0007669"/>
    <property type="project" value="UniProtKB-UniPathway"/>
</dbReference>
<dbReference type="eggNOG" id="COG0819">
    <property type="taxonomic scope" value="Bacteria"/>
</dbReference>
<proteinExistence type="inferred from homology"/>
<dbReference type="STRING" id="912594.AWC12_06160"/>
<keyword evidence="2" id="KW-0784">Thiamine biosynthesis</keyword>